<accession>A0AAN5D301</accession>
<dbReference type="AlphaFoldDB" id="A0AAN5D301"/>
<keyword evidence="3" id="KW-0067">ATP-binding</keyword>
<dbReference type="GO" id="GO:0005524">
    <property type="term" value="F:ATP binding"/>
    <property type="evidence" value="ECO:0007669"/>
    <property type="project" value="UniProtKB-KW"/>
</dbReference>
<dbReference type="EMBL" id="BTRK01000005">
    <property type="protein sequence ID" value="GMR55436.1"/>
    <property type="molecule type" value="Genomic_DNA"/>
</dbReference>
<dbReference type="Gene3D" id="3.30.565.10">
    <property type="entry name" value="Histidine kinase-like ATPase, C-terminal domain"/>
    <property type="match status" value="1"/>
</dbReference>
<reference evidence="6" key="1">
    <citation type="submission" date="2022-10" db="EMBL/GenBank/DDBJ databases">
        <title>Genome assembly of Pristionchus species.</title>
        <authorList>
            <person name="Yoshida K."/>
            <person name="Sommer R.J."/>
        </authorList>
    </citation>
    <scope>NUCLEOTIDE SEQUENCE [LARGE SCALE GENOMIC DNA]</scope>
    <source>
        <strain evidence="6">RS5460</strain>
    </source>
</reference>
<comment type="caution">
    <text evidence="5">The sequence shown here is derived from an EMBL/GenBank/DDBJ whole genome shotgun (WGS) entry which is preliminary data.</text>
</comment>
<dbReference type="InterPro" id="IPR020575">
    <property type="entry name" value="Hsp90_N"/>
</dbReference>
<evidence type="ECO:0000256" key="3">
    <source>
        <dbReference type="ARBA" id="ARBA00022840"/>
    </source>
</evidence>
<dbReference type="GO" id="GO:0140662">
    <property type="term" value="F:ATP-dependent protein folding chaperone"/>
    <property type="evidence" value="ECO:0007669"/>
    <property type="project" value="InterPro"/>
</dbReference>
<evidence type="ECO:0000313" key="6">
    <source>
        <dbReference type="Proteomes" id="UP001328107"/>
    </source>
</evidence>
<dbReference type="Proteomes" id="UP001328107">
    <property type="component" value="Unassembled WGS sequence"/>
</dbReference>
<dbReference type="GO" id="GO:0051082">
    <property type="term" value="F:unfolded protein binding"/>
    <property type="evidence" value="ECO:0007669"/>
    <property type="project" value="InterPro"/>
</dbReference>
<gene>
    <name evidence="5" type="ORF">PMAYCL1PPCAC_25631</name>
</gene>
<name>A0AAN5D301_9BILA</name>
<evidence type="ECO:0000313" key="5">
    <source>
        <dbReference type="EMBL" id="GMR55436.1"/>
    </source>
</evidence>
<keyword evidence="6" id="KW-1185">Reference proteome</keyword>
<dbReference type="GO" id="GO:0016887">
    <property type="term" value="F:ATP hydrolysis activity"/>
    <property type="evidence" value="ECO:0007669"/>
    <property type="project" value="InterPro"/>
</dbReference>
<evidence type="ECO:0000256" key="1">
    <source>
        <dbReference type="ARBA" id="ARBA00008239"/>
    </source>
</evidence>
<evidence type="ECO:0000256" key="2">
    <source>
        <dbReference type="ARBA" id="ARBA00022741"/>
    </source>
</evidence>
<dbReference type="PRINTS" id="PR00775">
    <property type="entry name" value="HEATSHOCK90"/>
</dbReference>
<protein>
    <recommendedName>
        <fullName evidence="7">Heat shock protein 90</fullName>
    </recommendedName>
</protein>
<dbReference type="Pfam" id="PF13589">
    <property type="entry name" value="HATPase_c_3"/>
    <property type="match status" value="1"/>
</dbReference>
<dbReference type="InterPro" id="IPR001404">
    <property type="entry name" value="Hsp90_fam"/>
</dbReference>
<keyword evidence="2" id="KW-0547">Nucleotide-binding</keyword>
<evidence type="ECO:0008006" key="7">
    <source>
        <dbReference type="Google" id="ProtNLM"/>
    </source>
</evidence>
<dbReference type="PANTHER" id="PTHR11528">
    <property type="entry name" value="HEAT SHOCK PROTEIN 90 FAMILY MEMBER"/>
    <property type="match status" value="1"/>
</dbReference>
<comment type="similarity">
    <text evidence="1">Belongs to the heat shock protein 90 family.</text>
</comment>
<dbReference type="SUPFAM" id="SSF55874">
    <property type="entry name" value="ATPase domain of HSP90 chaperone/DNA topoisomerase II/histidine kinase"/>
    <property type="match status" value="1"/>
</dbReference>
<feature type="non-terminal residue" evidence="5">
    <location>
        <position position="1"/>
    </location>
</feature>
<organism evidence="5 6">
    <name type="scientific">Pristionchus mayeri</name>
    <dbReference type="NCBI Taxonomy" id="1317129"/>
    <lineage>
        <taxon>Eukaryota</taxon>
        <taxon>Metazoa</taxon>
        <taxon>Ecdysozoa</taxon>
        <taxon>Nematoda</taxon>
        <taxon>Chromadorea</taxon>
        <taxon>Rhabditida</taxon>
        <taxon>Rhabditina</taxon>
        <taxon>Diplogasteromorpha</taxon>
        <taxon>Diplogasteroidea</taxon>
        <taxon>Neodiplogasteridae</taxon>
        <taxon>Pristionchus</taxon>
    </lineage>
</organism>
<keyword evidence="4" id="KW-0143">Chaperone</keyword>
<proteinExistence type="inferred from homology"/>
<evidence type="ECO:0000256" key="4">
    <source>
        <dbReference type="ARBA" id="ARBA00023186"/>
    </source>
</evidence>
<dbReference type="InterPro" id="IPR036890">
    <property type="entry name" value="HATPase_C_sf"/>
</dbReference>
<sequence>VTYIAQLISWSDNNSRSNKEIVLRELVTNAFSALYAYEEMHGCDPSVRGTELCINIIANKAKKTLIIFDTGIGMTKADLVKLRTITHAGTKAFMEDLQAGANGSASALAGGGGGFYSAFLVADSVVVTSKHNDDDCQK</sequence>